<proteinExistence type="predicted"/>
<dbReference type="OrthoDB" id="3364103at2759"/>
<dbReference type="GO" id="GO:0003824">
    <property type="term" value="F:catalytic activity"/>
    <property type="evidence" value="ECO:0007669"/>
    <property type="project" value="UniProtKB-KW"/>
</dbReference>
<accession>A0A9Q3JNP0</accession>
<evidence type="ECO:0000256" key="1">
    <source>
        <dbReference type="ARBA" id="ARBA00023268"/>
    </source>
</evidence>
<dbReference type="Pfam" id="PF17919">
    <property type="entry name" value="RT_RNaseH_2"/>
    <property type="match status" value="1"/>
</dbReference>
<dbReference type="Pfam" id="PF00078">
    <property type="entry name" value="RVT_1"/>
    <property type="match status" value="1"/>
</dbReference>
<reference evidence="4" key="1">
    <citation type="submission" date="2021-03" db="EMBL/GenBank/DDBJ databases">
        <title>Draft genome sequence of rust myrtle Austropuccinia psidii MF-1, a brazilian biotype.</title>
        <authorList>
            <person name="Quecine M.C."/>
            <person name="Pachon D.M.R."/>
            <person name="Bonatelli M.L."/>
            <person name="Correr F.H."/>
            <person name="Franceschini L.M."/>
            <person name="Leite T.F."/>
            <person name="Margarido G.R.A."/>
            <person name="Almeida C.A."/>
            <person name="Ferrarezi J.A."/>
            <person name="Labate C.A."/>
        </authorList>
    </citation>
    <scope>NUCLEOTIDE SEQUENCE</scope>
    <source>
        <strain evidence="4">MF-1</strain>
    </source>
</reference>
<dbReference type="InterPro" id="IPR000477">
    <property type="entry name" value="RT_dom"/>
</dbReference>
<dbReference type="Gene3D" id="3.10.10.10">
    <property type="entry name" value="HIV Type 1 Reverse Transcriptase, subunit A, domain 1"/>
    <property type="match status" value="1"/>
</dbReference>
<name>A0A9Q3JNP0_9BASI</name>
<protein>
    <recommendedName>
        <fullName evidence="6">Reverse transcriptase/retrotransposon-derived protein RNase H-like domain-containing protein</fullName>
    </recommendedName>
</protein>
<evidence type="ECO:0000259" key="3">
    <source>
        <dbReference type="Pfam" id="PF17919"/>
    </source>
</evidence>
<dbReference type="InterPro" id="IPR043128">
    <property type="entry name" value="Rev_trsase/Diguanyl_cyclase"/>
</dbReference>
<keyword evidence="5" id="KW-1185">Reference proteome</keyword>
<dbReference type="InterPro" id="IPR050951">
    <property type="entry name" value="Retrovirus_Pol_polyprotein"/>
</dbReference>
<evidence type="ECO:0000259" key="2">
    <source>
        <dbReference type="Pfam" id="PF00078"/>
    </source>
</evidence>
<dbReference type="SUPFAM" id="SSF56672">
    <property type="entry name" value="DNA/RNA polymerases"/>
    <property type="match status" value="1"/>
</dbReference>
<keyword evidence="1" id="KW-0511">Multifunctional enzyme</keyword>
<evidence type="ECO:0000313" key="4">
    <source>
        <dbReference type="EMBL" id="MBW0564969.1"/>
    </source>
</evidence>
<sequence>MLLDMDVIRRIRPNEIVEITPLVLVTWSNGKYRLCGDFRALDSYTKADRYPIPRIPHPLDKLAKAKYITKMACMKGFHQNGVKTSSMKLLRNLCHMGIYEYTRMPFGIKNSQAHFQRMMDTILQEEILEGWMRNHIKKIAHITSNLYKLCSKDVVFEITKERRDAYERIKHELTNATVLILPVFELQFKLDIDAAFSQVLGAFLHKRQILDGEPREGVIHYISRQLKDSEARNGEAQTECLFLVWALGELHYYLEG</sequence>
<comment type="caution">
    <text evidence="4">The sequence shown here is derived from an EMBL/GenBank/DDBJ whole genome shotgun (WGS) entry which is preliminary data.</text>
</comment>
<dbReference type="CDD" id="cd01647">
    <property type="entry name" value="RT_LTR"/>
    <property type="match status" value="1"/>
</dbReference>
<dbReference type="InterPro" id="IPR043502">
    <property type="entry name" value="DNA/RNA_pol_sf"/>
</dbReference>
<dbReference type="PANTHER" id="PTHR37984:SF5">
    <property type="entry name" value="PROTEIN NYNRIN-LIKE"/>
    <property type="match status" value="1"/>
</dbReference>
<evidence type="ECO:0000313" key="5">
    <source>
        <dbReference type="Proteomes" id="UP000765509"/>
    </source>
</evidence>
<dbReference type="Gene3D" id="3.30.70.270">
    <property type="match status" value="1"/>
</dbReference>
<feature type="domain" description="Reverse transcriptase" evidence="2">
    <location>
        <begin position="30"/>
        <end position="125"/>
    </location>
</feature>
<dbReference type="EMBL" id="AVOT02076655">
    <property type="protein sequence ID" value="MBW0564969.1"/>
    <property type="molecule type" value="Genomic_DNA"/>
</dbReference>
<dbReference type="Proteomes" id="UP000765509">
    <property type="component" value="Unassembled WGS sequence"/>
</dbReference>
<dbReference type="InterPro" id="IPR041577">
    <property type="entry name" value="RT_RNaseH_2"/>
</dbReference>
<dbReference type="AlphaFoldDB" id="A0A9Q3JNP0"/>
<dbReference type="PANTHER" id="PTHR37984">
    <property type="entry name" value="PROTEIN CBG26694"/>
    <property type="match status" value="1"/>
</dbReference>
<organism evidence="4 5">
    <name type="scientific">Austropuccinia psidii MF-1</name>
    <dbReference type="NCBI Taxonomy" id="1389203"/>
    <lineage>
        <taxon>Eukaryota</taxon>
        <taxon>Fungi</taxon>
        <taxon>Dikarya</taxon>
        <taxon>Basidiomycota</taxon>
        <taxon>Pucciniomycotina</taxon>
        <taxon>Pucciniomycetes</taxon>
        <taxon>Pucciniales</taxon>
        <taxon>Sphaerophragmiaceae</taxon>
        <taxon>Austropuccinia</taxon>
    </lineage>
</organism>
<feature type="domain" description="Reverse transcriptase/retrotransposon-derived protein RNase H-like" evidence="3">
    <location>
        <begin position="159"/>
        <end position="256"/>
    </location>
</feature>
<gene>
    <name evidence="4" type="ORF">O181_104684</name>
</gene>
<evidence type="ECO:0008006" key="6">
    <source>
        <dbReference type="Google" id="ProtNLM"/>
    </source>
</evidence>